<dbReference type="GO" id="GO:0016757">
    <property type="term" value="F:glycosyltransferase activity"/>
    <property type="evidence" value="ECO:0007669"/>
    <property type="project" value="TreeGrafter"/>
</dbReference>
<sequence length="389" mass="43705">MGRNVAMVVFSHYPKDPRVRREAEALADAGISVDVFCLKDRGALPRELCNGVQVYRLPLQRSRSGKLNYVLEYGAFIAASAGAVALFHLKRHYRLVHVHNMPDILVLSALIPKLAGAKVILDLHDPVPEVYMTKYALAEDHPVVRGMCLLERLSVKFADRVLTPNFAFQERFIARGCPREKIDIVMNSAQEEVLCCGTEPPAREGFVVMFHGVINRRSGIHVALEALRLVRDRIPGLCFEVYGEGEARPGAERQARELGLEGMVRFHGYRPQEELGPRIREMSVGLVPNISSPFTEINLPTRILEYLSLGKPVIAPRTRGITDYFDDRTLLFFEAGDPGALAETLFDAYAHPEKREEVARAGTSRYQPYRWARQKEKLVAIVERTIGAC</sequence>
<dbReference type="Gene3D" id="3.40.50.2000">
    <property type="entry name" value="Glycogen Phosphorylase B"/>
    <property type="match status" value="2"/>
</dbReference>
<accession>A0A8J7LV39</accession>
<evidence type="ECO:0000256" key="1">
    <source>
        <dbReference type="SAM" id="Phobius"/>
    </source>
</evidence>
<feature type="domain" description="Glycosyltransferase subfamily 4-like N-terminal" evidence="2">
    <location>
        <begin position="18"/>
        <end position="187"/>
    </location>
</feature>
<keyword evidence="4" id="KW-1185">Reference proteome</keyword>
<evidence type="ECO:0000313" key="3">
    <source>
        <dbReference type="EMBL" id="MBJ6725354.1"/>
    </source>
</evidence>
<dbReference type="AlphaFoldDB" id="A0A8J7LV39"/>
<keyword evidence="1" id="KW-0812">Transmembrane</keyword>
<dbReference type="RefSeq" id="WP_199384237.1">
    <property type="nucleotide sequence ID" value="NZ_JAEMHM010000008.1"/>
</dbReference>
<evidence type="ECO:0000259" key="2">
    <source>
        <dbReference type="Pfam" id="PF13579"/>
    </source>
</evidence>
<comment type="caution">
    <text evidence="3">The sequence shown here is derived from an EMBL/GenBank/DDBJ whole genome shotgun (WGS) entry which is preliminary data.</text>
</comment>
<dbReference type="InterPro" id="IPR050194">
    <property type="entry name" value="Glycosyltransferase_grp1"/>
</dbReference>
<dbReference type="Proteomes" id="UP000636888">
    <property type="component" value="Unassembled WGS sequence"/>
</dbReference>
<dbReference type="CDD" id="cd03794">
    <property type="entry name" value="GT4_WbuB-like"/>
    <property type="match status" value="1"/>
</dbReference>
<dbReference type="SUPFAM" id="SSF53756">
    <property type="entry name" value="UDP-Glycosyltransferase/glycogen phosphorylase"/>
    <property type="match status" value="1"/>
</dbReference>
<keyword evidence="1" id="KW-1133">Transmembrane helix</keyword>
<protein>
    <submittedName>
        <fullName evidence="3">Glycosyltransferase family 4 protein</fullName>
    </submittedName>
</protein>
<gene>
    <name evidence="3" type="ORF">JFN93_11590</name>
</gene>
<feature type="transmembrane region" description="Helical" evidence="1">
    <location>
        <begin position="70"/>
        <end position="89"/>
    </location>
</feature>
<organism evidence="3 4">
    <name type="scientific">Geomesophilobacter sediminis</name>
    <dbReference type="NCBI Taxonomy" id="2798584"/>
    <lineage>
        <taxon>Bacteria</taxon>
        <taxon>Pseudomonadati</taxon>
        <taxon>Thermodesulfobacteriota</taxon>
        <taxon>Desulfuromonadia</taxon>
        <taxon>Geobacterales</taxon>
        <taxon>Geobacteraceae</taxon>
        <taxon>Geomesophilobacter</taxon>
    </lineage>
</organism>
<dbReference type="EMBL" id="JAEMHM010000008">
    <property type="protein sequence ID" value="MBJ6725354.1"/>
    <property type="molecule type" value="Genomic_DNA"/>
</dbReference>
<reference evidence="3" key="1">
    <citation type="submission" date="2020-12" db="EMBL/GenBank/DDBJ databases">
        <title>Geomonas sp. Red875, isolated from river sediment.</title>
        <authorList>
            <person name="Xu Z."/>
            <person name="Zhang Z."/>
            <person name="Masuda Y."/>
            <person name="Itoh H."/>
            <person name="Senoo K."/>
        </authorList>
    </citation>
    <scope>NUCLEOTIDE SEQUENCE</scope>
    <source>
        <strain evidence="3">Red875</strain>
    </source>
</reference>
<dbReference type="Pfam" id="PF13692">
    <property type="entry name" value="Glyco_trans_1_4"/>
    <property type="match status" value="1"/>
</dbReference>
<name>A0A8J7LV39_9BACT</name>
<keyword evidence="1" id="KW-0472">Membrane</keyword>
<dbReference type="InterPro" id="IPR028098">
    <property type="entry name" value="Glyco_trans_4-like_N"/>
</dbReference>
<dbReference type="PANTHER" id="PTHR45947">
    <property type="entry name" value="SULFOQUINOVOSYL TRANSFERASE SQD2"/>
    <property type="match status" value="1"/>
</dbReference>
<dbReference type="PANTHER" id="PTHR45947:SF3">
    <property type="entry name" value="SULFOQUINOVOSYL TRANSFERASE SQD2"/>
    <property type="match status" value="1"/>
</dbReference>
<dbReference type="Pfam" id="PF13579">
    <property type="entry name" value="Glyco_trans_4_4"/>
    <property type="match status" value="1"/>
</dbReference>
<evidence type="ECO:0000313" key="4">
    <source>
        <dbReference type="Proteomes" id="UP000636888"/>
    </source>
</evidence>
<proteinExistence type="predicted"/>